<dbReference type="SMART" id="SM00449">
    <property type="entry name" value="SPRY"/>
    <property type="match status" value="1"/>
</dbReference>
<dbReference type="Gene3D" id="2.60.120.920">
    <property type="match status" value="1"/>
</dbReference>
<dbReference type="SUPFAM" id="SSF49899">
    <property type="entry name" value="Concanavalin A-like lectins/glucanases"/>
    <property type="match status" value="1"/>
</dbReference>
<evidence type="ECO:0000313" key="9">
    <source>
        <dbReference type="Proteomes" id="UP001460270"/>
    </source>
</evidence>
<protein>
    <recommendedName>
        <fullName evidence="10">B30.2/SPRY domain-containing protein</fullName>
    </recommendedName>
</protein>
<dbReference type="PROSITE" id="PS50119">
    <property type="entry name" value="ZF_BBOX"/>
    <property type="match status" value="1"/>
</dbReference>
<evidence type="ECO:0000256" key="3">
    <source>
        <dbReference type="PROSITE-ProRule" id="PRU00024"/>
    </source>
</evidence>
<feature type="domain" description="B30.2/SPRY" evidence="7">
    <location>
        <begin position="235"/>
        <end position="432"/>
    </location>
</feature>
<keyword evidence="9" id="KW-1185">Reference proteome</keyword>
<evidence type="ECO:0000259" key="6">
    <source>
        <dbReference type="PROSITE" id="PS50119"/>
    </source>
</evidence>
<reference evidence="9" key="1">
    <citation type="submission" date="2024-04" db="EMBL/GenBank/DDBJ databases">
        <title>Salinicola lusitanus LLJ914,a marine bacterium isolated from the Okinawa Trough.</title>
        <authorList>
            <person name="Li J."/>
        </authorList>
    </citation>
    <scope>NUCLEOTIDE SEQUENCE [LARGE SCALE GENOMIC DNA]</scope>
</reference>
<dbReference type="SMART" id="SM00336">
    <property type="entry name" value="BBOX"/>
    <property type="match status" value="1"/>
</dbReference>
<dbReference type="SUPFAM" id="SSF57845">
    <property type="entry name" value="B-box zinc-binding domain"/>
    <property type="match status" value="1"/>
</dbReference>
<dbReference type="Gene3D" id="3.30.160.60">
    <property type="entry name" value="Classic Zinc Finger"/>
    <property type="match status" value="1"/>
</dbReference>
<dbReference type="Pfam" id="PF13765">
    <property type="entry name" value="PRY"/>
    <property type="match status" value="1"/>
</dbReference>
<dbReference type="InterPro" id="IPR001870">
    <property type="entry name" value="B30.2/SPRY"/>
</dbReference>
<proteinExistence type="predicted"/>
<dbReference type="InterPro" id="IPR003877">
    <property type="entry name" value="SPRY_dom"/>
</dbReference>
<keyword evidence="1 3" id="KW-0479">Metal-binding</keyword>
<dbReference type="InterPro" id="IPR000315">
    <property type="entry name" value="Znf_B-box"/>
</dbReference>
<evidence type="ECO:0000256" key="2">
    <source>
        <dbReference type="ARBA" id="ARBA00022833"/>
    </source>
</evidence>
<dbReference type="InterPro" id="IPR013320">
    <property type="entry name" value="ConA-like_dom_sf"/>
</dbReference>
<name>A0AAW0PTS8_9GOBI</name>
<keyword evidence="4" id="KW-0175">Coiled coil</keyword>
<feature type="domain" description="B box-type" evidence="6">
    <location>
        <begin position="48"/>
        <end position="88"/>
    </location>
</feature>
<dbReference type="SMART" id="SM00589">
    <property type="entry name" value="PRY"/>
    <property type="match status" value="1"/>
</dbReference>
<evidence type="ECO:0000256" key="5">
    <source>
        <dbReference type="SAM" id="MobiDB-lite"/>
    </source>
</evidence>
<evidence type="ECO:0008006" key="10">
    <source>
        <dbReference type="Google" id="ProtNLM"/>
    </source>
</evidence>
<evidence type="ECO:0000256" key="1">
    <source>
        <dbReference type="ARBA" id="ARBA00022771"/>
    </source>
</evidence>
<dbReference type="InterPro" id="IPR003879">
    <property type="entry name" value="Butyrophylin_SPRY"/>
</dbReference>
<feature type="coiled-coil region" evidence="4">
    <location>
        <begin position="131"/>
        <end position="188"/>
    </location>
</feature>
<dbReference type="InterPro" id="IPR006574">
    <property type="entry name" value="PRY"/>
</dbReference>
<dbReference type="Pfam" id="PF00622">
    <property type="entry name" value="SPRY"/>
    <property type="match status" value="1"/>
</dbReference>
<sequence>MKRSSRGTAVVYADNGYMAEELAELKGGTWHEVCSEGNMACASAVNGDFSELCKEHHAPLSVFCLDDLLPLCQLCADQDHSQHRVYHLSEAVSDCKGELSSSLNNVKQNISVFDKVIQNYEHVSKHNQAVADFAEEQIKKEFEQLHQMLQKEEADRLLSLKQDKDKKLKELQEQTKLMDETVVSLEQRVRLTEAELDAGGDGVQFLKDYQVPNKRQHADLKKPKTCFLLSVAKYLGNLKFSVWNKMKHNALYTPVTLDPRMAGQDLTVSLNSVQYSPDAAGQETLCVPDHPDRFQPYSSVLAREGFSSGVHCWDVEVCDCDNWTVGVASQSIQRRGEFEACPESGLWCISLRDSQYLALTTPAQTLPYSSSHPLKKIHVRLNWGNGILEFHNAETNSSIFTFKHHFTEIVYPYFETISKTGSLSIVPKETNVSVTLEGDIIEDCSTDNNEVNNSKENTKKRKKLVIKPKPAPKQTPSKILFCDDYHVSLFRLQRKNTDTCSQIKHG</sequence>
<dbReference type="EMBL" id="JBBPFD010000004">
    <property type="protein sequence ID" value="KAK7930152.1"/>
    <property type="molecule type" value="Genomic_DNA"/>
</dbReference>
<keyword evidence="1 3" id="KW-0863">Zinc-finger</keyword>
<accession>A0AAW0PTS8</accession>
<evidence type="ECO:0000259" key="7">
    <source>
        <dbReference type="PROSITE" id="PS50188"/>
    </source>
</evidence>
<dbReference type="Proteomes" id="UP001460270">
    <property type="component" value="Unassembled WGS sequence"/>
</dbReference>
<dbReference type="InterPro" id="IPR043136">
    <property type="entry name" value="B30.2/SPRY_sf"/>
</dbReference>
<comment type="caution">
    <text evidence="8">The sequence shown here is derived from an EMBL/GenBank/DDBJ whole genome shotgun (WGS) entry which is preliminary data.</text>
</comment>
<feature type="region of interest" description="Disordered" evidence="5">
    <location>
        <begin position="447"/>
        <end position="473"/>
    </location>
</feature>
<dbReference type="Pfam" id="PF00643">
    <property type="entry name" value="zf-B_box"/>
    <property type="match status" value="1"/>
</dbReference>
<dbReference type="GO" id="GO:0008270">
    <property type="term" value="F:zinc ion binding"/>
    <property type="evidence" value="ECO:0007669"/>
    <property type="project" value="UniProtKB-KW"/>
</dbReference>
<dbReference type="PRINTS" id="PR01407">
    <property type="entry name" value="BUTYPHLNCDUF"/>
</dbReference>
<dbReference type="InterPro" id="IPR050143">
    <property type="entry name" value="TRIM/RBCC"/>
</dbReference>
<gene>
    <name evidence="8" type="ORF">WMY93_006547</name>
</gene>
<keyword evidence="2" id="KW-0862">Zinc</keyword>
<dbReference type="PANTHER" id="PTHR24103">
    <property type="entry name" value="E3 UBIQUITIN-PROTEIN LIGASE TRIM"/>
    <property type="match status" value="1"/>
</dbReference>
<organism evidence="8 9">
    <name type="scientific">Mugilogobius chulae</name>
    <name type="common">yellowstripe goby</name>
    <dbReference type="NCBI Taxonomy" id="88201"/>
    <lineage>
        <taxon>Eukaryota</taxon>
        <taxon>Metazoa</taxon>
        <taxon>Chordata</taxon>
        <taxon>Craniata</taxon>
        <taxon>Vertebrata</taxon>
        <taxon>Euteleostomi</taxon>
        <taxon>Actinopterygii</taxon>
        <taxon>Neopterygii</taxon>
        <taxon>Teleostei</taxon>
        <taxon>Neoteleostei</taxon>
        <taxon>Acanthomorphata</taxon>
        <taxon>Gobiaria</taxon>
        <taxon>Gobiiformes</taxon>
        <taxon>Gobioidei</taxon>
        <taxon>Gobiidae</taxon>
        <taxon>Gobionellinae</taxon>
        <taxon>Mugilogobius</taxon>
    </lineage>
</organism>
<evidence type="ECO:0000313" key="8">
    <source>
        <dbReference type="EMBL" id="KAK7930152.1"/>
    </source>
</evidence>
<dbReference type="AlphaFoldDB" id="A0AAW0PTS8"/>
<evidence type="ECO:0000256" key="4">
    <source>
        <dbReference type="SAM" id="Coils"/>
    </source>
</evidence>
<dbReference type="PROSITE" id="PS50188">
    <property type="entry name" value="B302_SPRY"/>
    <property type="match status" value="1"/>
</dbReference>